<feature type="region of interest" description="Disordered" evidence="1">
    <location>
        <begin position="1"/>
        <end position="52"/>
    </location>
</feature>
<dbReference type="InterPro" id="IPR011704">
    <property type="entry name" value="ATPase_dyneun-rel_AAA"/>
</dbReference>
<protein>
    <submittedName>
        <fullName evidence="3">AAA family ATPase</fullName>
    </submittedName>
</protein>
<evidence type="ECO:0000256" key="1">
    <source>
        <dbReference type="SAM" id="MobiDB-lite"/>
    </source>
</evidence>
<reference evidence="3 4" key="1">
    <citation type="submission" date="2024-01" db="EMBL/GenBank/DDBJ databases">
        <title>Genome mining of biosynthetic gene clusters to explore secondary metabolites of Streptomyces sp.</title>
        <authorList>
            <person name="Baig A."/>
            <person name="Ajitkumar Shintre N."/>
            <person name="Kumar H."/>
            <person name="Anbarasu A."/>
            <person name="Ramaiah S."/>
        </authorList>
    </citation>
    <scope>NUCLEOTIDE SEQUENCE [LARGE SCALE GENOMIC DNA]</scope>
    <source>
        <strain evidence="3 4">A03</strain>
    </source>
</reference>
<sequence>MNWTPYYTGTGVVPEEPPTLPPPPPWRGERGRNGAGAHGGPTPSPASTYRPAPGLVDAVNAALHLRRPLLLTGPAGSGKSTVVEQIAAELGLGNVLRWHITSRSTLADALYRYDALGRIHAHNVRAVDRPAAPVSGRAARRTASATLAARAARAVRDDIGDFVQLGPLGTALLPGDRPRALLIDEIDKSDLDLPGDLLDVLERGRFEIPELARHTRSQVTVRTAEPGVRHTIHNGLVECVEYPVIVLTSNGERDFPAPFLRRCVRFDMPALTVPALTGIVEAHLDEVEEGTTRTLVNAFVERLNRGESLAVDQLLSAVHLLRGDRVPDEDQRTRLQELLLQGLGRA</sequence>
<evidence type="ECO:0000313" key="4">
    <source>
        <dbReference type="Proteomes" id="UP001585018"/>
    </source>
</evidence>
<name>A0ABV5DKQ0_9ACTN</name>
<feature type="domain" description="AAA+ ATPase" evidence="2">
    <location>
        <begin position="65"/>
        <end position="272"/>
    </location>
</feature>
<dbReference type="SUPFAM" id="SSF52540">
    <property type="entry name" value="P-loop containing nucleoside triphosphate hydrolases"/>
    <property type="match status" value="1"/>
</dbReference>
<gene>
    <name evidence="3" type="ORF">VSS30_30115</name>
</gene>
<dbReference type="Pfam" id="PF07728">
    <property type="entry name" value="AAA_5"/>
    <property type="match status" value="1"/>
</dbReference>
<dbReference type="Gene3D" id="3.40.50.300">
    <property type="entry name" value="P-loop containing nucleotide triphosphate hydrolases"/>
    <property type="match status" value="1"/>
</dbReference>
<comment type="caution">
    <text evidence="3">The sequence shown here is derived from an EMBL/GenBank/DDBJ whole genome shotgun (WGS) entry which is preliminary data.</text>
</comment>
<dbReference type="SMART" id="SM00382">
    <property type="entry name" value="AAA"/>
    <property type="match status" value="1"/>
</dbReference>
<accession>A0ABV5DKQ0</accession>
<feature type="compositionally biased region" description="Pro residues" evidence="1">
    <location>
        <begin position="15"/>
        <end position="26"/>
    </location>
</feature>
<keyword evidence="4" id="KW-1185">Reference proteome</keyword>
<evidence type="ECO:0000313" key="3">
    <source>
        <dbReference type="EMBL" id="MFB8753085.1"/>
    </source>
</evidence>
<dbReference type="EMBL" id="JAYMRR010000022">
    <property type="protein sequence ID" value="MFB8753085.1"/>
    <property type="molecule type" value="Genomic_DNA"/>
</dbReference>
<organism evidence="3 4">
    <name type="scientific">Streptomyces parvulus</name>
    <dbReference type="NCBI Taxonomy" id="146923"/>
    <lineage>
        <taxon>Bacteria</taxon>
        <taxon>Bacillati</taxon>
        <taxon>Actinomycetota</taxon>
        <taxon>Actinomycetes</taxon>
        <taxon>Kitasatosporales</taxon>
        <taxon>Streptomycetaceae</taxon>
        <taxon>Streptomyces</taxon>
    </lineage>
</organism>
<proteinExistence type="predicted"/>
<dbReference type="InterPro" id="IPR003593">
    <property type="entry name" value="AAA+_ATPase"/>
</dbReference>
<dbReference type="RefSeq" id="WP_376719918.1">
    <property type="nucleotide sequence ID" value="NZ_JAYMRR010000022.1"/>
</dbReference>
<evidence type="ECO:0000259" key="2">
    <source>
        <dbReference type="SMART" id="SM00382"/>
    </source>
</evidence>
<dbReference type="InterPro" id="IPR027417">
    <property type="entry name" value="P-loop_NTPase"/>
</dbReference>
<dbReference type="Proteomes" id="UP001585018">
    <property type="component" value="Unassembled WGS sequence"/>
</dbReference>